<evidence type="ECO:0000256" key="3">
    <source>
        <dbReference type="ARBA" id="ARBA00011133"/>
    </source>
</evidence>
<dbReference type="GO" id="GO:0005737">
    <property type="term" value="C:cytoplasm"/>
    <property type="evidence" value="ECO:0007669"/>
    <property type="project" value="UniProtKB-SubCell"/>
</dbReference>
<reference evidence="10" key="2">
    <citation type="submission" date="2025-09" db="UniProtKB">
        <authorList>
            <consortium name="Ensembl"/>
        </authorList>
    </citation>
    <scope>IDENTIFICATION</scope>
</reference>
<keyword evidence="5" id="KW-0689">Ribosomal protein</keyword>
<evidence type="ECO:0000256" key="1">
    <source>
        <dbReference type="ARBA" id="ARBA00004496"/>
    </source>
</evidence>
<evidence type="ECO:0000256" key="9">
    <source>
        <dbReference type="ARBA" id="ARBA00041214"/>
    </source>
</evidence>
<keyword evidence="11" id="KW-1185">Reference proteome</keyword>
<sequence>MDAANFEQFPQERIKVNRKAGNLGGGVVTIEQSKSKITVTSEVPFSKSRPSLQREAHWTCQL</sequence>
<evidence type="ECO:0000256" key="7">
    <source>
        <dbReference type="ARBA" id="ARBA00034092"/>
    </source>
</evidence>
<dbReference type="GO" id="GO:0003723">
    <property type="term" value="F:RNA binding"/>
    <property type="evidence" value="ECO:0007669"/>
    <property type="project" value="TreeGrafter"/>
</dbReference>
<dbReference type="GO" id="GO:0002181">
    <property type="term" value="P:cytoplasmic translation"/>
    <property type="evidence" value="ECO:0007669"/>
    <property type="project" value="TreeGrafter"/>
</dbReference>
<dbReference type="GO" id="GO:0003735">
    <property type="term" value="F:structural constituent of ribosome"/>
    <property type="evidence" value="ECO:0007669"/>
    <property type="project" value="InterPro"/>
</dbReference>
<comment type="similarity">
    <text evidence="2">Belongs to the eukaryotic ribosomal protein eL22 family.</text>
</comment>
<evidence type="ECO:0000313" key="11">
    <source>
        <dbReference type="Proteomes" id="UP000694415"/>
    </source>
</evidence>
<evidence type="ECO:0000256" key="6">
    <source>
        <dbReference type="ARBA" id="ARBA00023274"/>
    </source>
</evidence>
<dbReference type="AlphaFoldDB" id="A0A8C6IMD6"/>
<dbReference type="Pfam" id="PF01776">
    <property type="entry name" value="Ribosomal_L22e"/>
    <property type="match status" value="1"/>
</dbReference>
<comment type="subunit">
    <text evidence="3">Component of the large ribosomal subunit.</text>
</comment>
<dbReference type="InterPro" id="IPR038526">
    <property type="entry name" value="Ribosomal_eL22_sf"/>
</dbReference>
<evidence type="ECO:0000256" key="2">
    <source>
        <dbReference type="ARBA" id="ARBA00007817"/>
    </source>
</evidence>
<evidence type="ECO:0000256" key="5">
    <source>
        <dbReference type="ARBA" id="ARBA00022980"/>
    </source>
</evidence>
<protein>
    <recommendedName>
        <fullName evidence="8">Large ribosomal subunit protein eL22</fullName>
    </recommendedName>
    <alternativeName>
        <fullName evidence="9">60S ribosomal protein L22</fullName>
    </alternativeName>
</protein>
<dbReference type="Gene3D" id="3.30.1360.210">
    <property type="match status" value="1"/>
</dbReference>
<dbReference type="PANTHER" id="PTHR10064">
    <property type="entry name" value="60S RIBOSOMAL PROTEIN L22"/>
    <property type="match status" value="1"/>
</dbReference>
<dbReference type="GO" id="GO:0005840">
    <property type="term" value="C:ribosome"/>
    <property type="evidence" value="ECO:0007669"/>
    <property type="project" value="UniProtKB-KW"/>
</dbReference>
<accession>A0A8C6IMD6</accession>
<dbReference type="GeneTree" id="ENSGT00940000153314"/>
<evidence type="ECO:0000256" key="4">
    <source>
        <dbReference type="ARBA" id="ARBA00022490"/>
    </source>
</evidence>
<dbReference type="InterPro" id="IPR002671">
    <property type="entry name" value="Ribosomal_eL22"/>
</dbReference>
<dbReference type="PANTHER" id="PTHR10064:SF2">
    <property type="entry name" value="LARGE RIBOSOMAL SUBUNIT PROTEIN EL22"/>
    <property type="match status" value="1"/>
</dbReference>
<comment type="subcellular location">
    <subcellularLocation>
        <location evidence="1">Cytoplasm</location>
    </subcellularLocation>
</comment>
<organism evidence="10 11">
    <name type="scientific">Mus spicilegus</name>
    <name type="common">Mound-building mouse</name>
    <dbReference type="NCBI Taxonomy" id="10103"/>
    <lineage>
        <taxon>Eukaryota</taxon>
        <taxon>Metazoa</taxon>
        <taxon>Chordata</taxon>
        <taxon>Craniata</taxon>
        <taxon>Vertebrata</taxon>
        <taxon>Euteleostomi</taxon>
        <taxon>Mammalia</taxon>
        <taxon>Eutheria</taxon>
        <taxon>Euarchontoglires</taxon>
        <taxon>Glires</taxon>
        <taxon>Rodentia</taxon>
        <taxon>Myomorpha</taxon>
        <taxon>Muroidea</taxon>
        <taxon>Muridae</taxon>
        <taxon>Murinae</taxon>
        <taxon>Mus</taxon>
        <taxon>Mus</taxon>
    </lineage>
</organism>
<dbReference type="GO" id="GO:1990904">
    <property type="term" value="C:ribonucleoprotein complex"/>
    <property type="evidence" value="ECO:0007669"/>
    <property type="project" value="UniProtKB-KW"/>
</dbReference>
<proteinExistence type="inferred from homology"/>
<keyword evidence="6" id="KW-0687">Ribonucleoprotein</keyword>
<reference evidence="10" key="1">
    <citation type="submission" date="2025-08" db="UniProtKB">
        <authorList>
            <consortium name="Ensembl"/>
        </authorList>
    </citation>
    <scope>IDENTIFICATION</scope>
</reference>
<evidence type="ECO:0000313" key="10">
    <source>
        <dbReference type="Ensembl" id="ENSMSIP00000038066.1"/>
    </source>
</evidence>
<dbReference type="Ensembl" id="ENSMSIT00000048024.1">
    <property type="protein sequence ID" value="ENSMSIP00000038066.1"/>
    <property type="gene ID" value="ENSMSIG00000031709.1"/>
</dbReference>
<dbReference type="Proteomes" id="UP000694415">
    <property type="component" value="Unplaced"/>
</dbReference>
<evidence type="ECO:0000256" key="8">
    <source>
        <dbReference type="ARBA" id="ARBA00040613"/>
    </source>
</evidence>
<keyword evidence="4" id="KW-0963">Cytoplasm</keyword>
<comment type="function">
    <text evidence="7">Component of the large ribosomal subunit. The ribosome is a large ribonucleoprotein complex responsible for the synthesis of proteins in the cell.</text>
</comment>
<name>A0A8C6IMD6_MUSSI</name>